<evidence type="ECO:0000256" key="1">
    <source>
        <dbReference type="SAM" id="MobiDB-lite"/>
    </source>
</evidence>
<proteinExistence type="predicted"/>
<dbReference type="Pfam" id="PF08378">
    <property type="entry name" value="NERD"/>
    <property type="match status" value="1"/>
</dbReference>
<evidence type="ECO:0000313" key="4">
    <source>
        <dbReference type="Proteomes" id="UP001589536"/>
    </source>
</evidence>
<feature type="domain" description="NERD" evidence="2">
    <location>
        <begin position="146"/>
        <end position="257"/>
    </location>
</feature>
<feature type="compositionally biased region" description="Low complexity" evidence="1">
    <location>
        <begin position="16"/>
        <end position="32"/>
    </location>
</feature>
<keyword evidence="4" id="KW-1185">Reference proteome</keyword>
<sequence length="302" mass="32756">MRNRSVSDDLVQKGSPVAVLEPPAPASEPVAETPAAPEFVYNPWKLKELRRLYINLADGTKVGYLDLATLDAVPESVGTVRMLELALAGLSPFASARHFIQAAQTGQTPPPPMPAPPVVNALPWFDLASNRPGQLIETQEDASYRAGVAGEQRTAGVLAGLERIGYRVLHSVPLSPRKDIDHLVIGPTGLWAINTKATTYDVTARSDGAVYSDGYRQKWVESILRDAAVAGEHLSLAARMDLQCRPLVAVWSTMNVSSLYEGLVAGEALAGTIARQPGWFPTEWVDVVYNVGRRSDTWTTHH</sequence>
<evidence type="ECO:0000313" key="3">
    <source>
        <dbReference type="EMBL" id="MFB9714414.1"/>
    </source>
</evidence>
<name>A0ABV5UR83_9MICC</name>
<protein>
    <submittedName>
        <fullName evidence="3">Nuclease-related domain-containing protein</fullName>
    </submittedName>
</protein>
<dbReference type="PROSITE" id="PS50965">
    <property type="entry name" value="NERD"/>
    <property type="match status" value="1"/>
</dbReference>
<evidence type="ECO:0000259" key="2">
    <source>
        <dbReference type="PROSITE" id="PS50965"/>
    </source>
</evidence>
<reference evidence="3 4" key="1">
    <citation type="submission" date="2024-09" db="EMBL/GenBank/DDBJ databases">
        <authorList>
            <person name="Sun Q."/>
            <person name="Mori K."/>
        </authorList>
    </citation>
    <scope>NUCLEOTIDE SEQUENCE [LARGE SCALE GENOMIC DNA]</scope>
    <source>
        <strain evidence="3 4">JCM 13519</strain>
    </source>
</reference>
<comment type="caution">
    <text evidence="3">The sequence shown here is derived from an EMBL/GenBank/DDBJ whole genome shotgun (WGS) entry which is preliminary data.</text>
</comment>
<dbReference type="EMBL" id="JBHMBH010000019">
    <property type="protein sequence ID" value="MFB9714414.1"/>
    <property type="molecule type" value="Genomic_DNA"/>
</dbReference>
<organism evidence="3 4">
    <name type="scientific">Arthrobacter methylotrophus</name>
    <dbReference type="NCBI Taxonomy" id="121291"/>
    <lineage>
        <taxon>Bacteria</taxon>
        <taxon>Bacillati</taxon>
        <taxon>Actinomycetota</taxon>
        <taxon>Actinomycetes</taxon>
        <taxon>Micrococcales</taxon>
        <taxon>Micrococcaceae</taxon>
        <taxon>Arthrobacter</taxon>
    </lineage>
</organism>
<feature type="compositionally biased region" description="Basic and acidic residues" evidence="1">
    <location>
        <begin position="1"/>
        <end position="11"/>
    </location>
</feature>
<accession>A0ABV5UR83</accession>
<dbReference type="InterPro" id="IPR011528">
    <property type="entry name" value="NERD"/>
</dbReference>
<feature type="region of interest" description="Disordered" evidence="1">
    <location>
        <begin position="1"/>
        <end position="32"/>
    </location>
</feature>
<dbReference type="Proteomes" id="UP001589536">
    <property type="component" value="Unassembled WGS sequence"/>
</dbReference>
<gene>
    <name evidence="3" type="ORF">ACFFPI_09785</name>
</gene>
<dbReference type="RefSeq" id="WP_345044868.1">
    <property type="nucleotide sequence ID" value="NZ_BAABED010000001.1"/>
</dbReference>